<comment type="caution">
    <text evidence="7">The sequence shown here is derived from an EMBL/GenBank/DDBJ whole genome shotgun (WGS) entry which is preliminary data.</text>
</comment>
<evidence type="ECO:0000256" key="4">
    <source>
        <dbReference type="ARBA" id="ARBA00023157"/>
    </source>
</evidence>
<dbReference type="AlphaFoldDB" id="A0AAN8UN00"/>
<dbReference type="EMBL" id="JBAMMX010000022">
    <property type="protein sequence ID" value="KAK6918530.1"/>
    <property type="molecule type" value="Genomic_DNA"/>
</dbReference>
<keyword evidence="2" id="KW-0964">Secreted</keyword>
<dbReference type="Proteomes" id="UP001370490">
    <property type="component" value="Unassembled WGS sequence"/>
</dbReference>
<keyword evidence="3" id="KW-0611">Plant defense</keyword>
<organism evidence="7 8">
    <name type="scientific">Dillenia turbinata</name>
    <dbReference type="NCBI Taxonomy" id="194707"/>
    <lineage>
        <taxon>Eukaryota</taxon>
        <taxon>Viridiplantae</taxon>
        <taxon>Streptophyta</taxon>
        <taxon>Embryophyta</taxon>
        <taxon>Tracheophyta</taxon>
        <taxon>Spermatophyta</taxon>
        <taxon>Magnoliopsida</taxon>
        <taxon>eudicotyledons</taxon>
        <taxon>Gunneridae</taxon>
        <taxon>Pentapetalae</taxon>
        <taxon>Dilleniales</taxon>
        <taxon>Dilleniaceae</taxon>
        <taxon>Dillenia</taxon>
    </lineage>
</organism>
<feature type="domain" description="Retrotransposon Copia-like N-terminal" evidence="6">
    <location>
        <begin position="40"/>
        <end position="84"/>
    </location>
</feature>
<dbReference type="PROSITE" id="PS00271">
    <property type="entry name" value="THIONIN"/>
    <property type="match status" value="1"/>
</dbReference>
<feature type="region of interest" description="Disordered" evidence="5">
    <location>
        <begin position="295"/>
        <end position="342"/>
    </location>
</feature>
<comment type="subcellular location">
    <subcellularLocation>
        <location evidence="1">Secreted</location>
    </subcellularLocation>
</comment>
<dbReference type="PANTHER" id="PTHR37610:SF100">
    <property type="entry name" value="COPIA-LIKE POLYPROTEIN_RETROTRANSPOSON"/>
    <property type="match status" value="1"/>
</dbReference>
<dbReference type="GO" id="GO:0005576">
    <property type="term" value="C:extracellular region"/>
    <property type="evidence" value="ECO:0007669"/>
    <property type="project" value="UniProtKB-SubCell"/>
</dbReference>
<dbReference type="PANTHER" id="PTHR37610">
    <property type="entry name" value="CCHC-TYPE DOMAIN-CONTAINING PROTEIN"/>
    <property type="match status" value="1"/>
</dbReference>
<evidence type="ECO:0000313" key="7">
    <source>
        <dbReference type="EMBL" id="KAK6918530.1"/>
    </source>
</evidence>
<evidence type="ECO:0000259" key="6">
    <source>
        <dbReference type="Pfam" id="PF14244"/>
    </source>
</evidence>
<keyword evidence="4" id="KW-1015">Disulfide bond</keyword>
<evidence type="ECO:0000256" key="5">
    <source>
        <dbReference type="SAM" id="MobiDB-lite"/>
    </source>
</evidence>
<keyword evidence="8" id="KW-1185">Reference proteome</keyword>
<proteinExistence type="predicted"/>
<evidence type="ECO:0000256" key="2">
    <source>
        <dbReference type="ARBA" id="ARBA00022525"/>
    </source>
</evidence>
<evidence type="ECO:0000256" key="1">
    <source>
        <dbReference type="ARBA" id="ARBA00004613"/>
    </source>
</evidence>
<dbReference type="InterPro" id="IPR029472">
    <property type="entry name" value="Copia-like_N"/>
</dbReference>
<gene>
    <name evidence="7" type="ORF">RJ641_016952</name>
</gene>
<reference evidence="7 8" key="1">
    <citation type="submission" date="2023-12" db="EMBL/GenBank/DDBJ databases">
        <title>A high-quality genome assembly for Dillenia turbinata (Dilleniales).</title>
        <authorList>
            <person name="Chanderbali A."/>
        </authorList>
    </citation>
    <scope>NUCLEOTIDE SEQUENCE [LARGE SCALE GENOMIC DNA]</scope>
    <source>
        <strain evidence="7">LSX21</strain>
        <tissue evidence="7">Leaf</tissue>
    </source>
</reference>
<evidence type="ECO:0000313" key="8">
    <source>
        <dbReference type="Proteomes" id="UP001370490"/>
    </source>
</evidence>
<dbReference type="GO" id="GO:0006952">
    <property type="term" value="P:defense response"/>
    <property type="evidence" value="ECO:0007669"/>
    <property type="project" value="UniProtKB-KW"/>
</dbReference>
<sequence>MATEIVISITFNRNSNPTENSNSRFLNFNDLNNPYRLDNRDNPVVILVAYLLTGENYVPWSRSMRRALRARNKIGFINSDFQRPTDPVDPLLDAWECCNAKQNRIYYTFCKTSGHTLEICFKARNVKPPICTHCNMKGHLTEKCYRLHSFPPGHELYGKEGVDEKVALTKNQYQQLLSLLENKDTNTTTNSVNQAQTFIKAASTSSNMAIKLPDGSEVPITHIGNVKLFEIIDLPSWTTIGMGEAKHDLYHLKLSGVAPSTLSDRLSKFHIKNLFTATSIVPTLHSDFIPTSPNVSPLPENNIDTSNNSPISPPLASETNPYNLDINVSPEKTMRTNETQLD</sequence>
<name>A0AAN8UN00_9MAGN</name>
<protein>
    <submittedName>
        <fullName evidence="7">Retrotransposon Copia-like, N-terminal</fullName>
    </submittedName>
</protein>
<dbReference type="Pfam" id="PF14244">
    <property type="entry name" value="Retrotran_gag_3"/>
    <property type="match status" value="1"/>
</dbReference>
<accession>A0AAN8UN00</accession>
<evidence type="ECO:0000256" key="3">
    <source>
        <dbReference type="ARBA" id="ARBA00022821"/>
    </source>
</evidence>
<dbReference type="InterPro" id="IPR001010">
    <property type="entry name" value="Thionin"/>
</dbReference>